<accession>A0ACB9STL3</accession>
<proteinExistence type="predicted"/>
<reference evidence="1" key="1">
    <citation type="submission" date="2022-04" db="EMBL/GenBank/DDBJ databases">
        <title>Chromosome-scale genome assembly of Holotrichia oblita Faldermann.</title>
        <authorList>
            <person name="Rongchong L."/>
        </authorList>
    </citation>
    <scope>NUCLEOTIDE SEQUENCE</scope>
    <source>
        <strain evidence="1">81SQS9</strain>
    </source>
</reference>
<name>A0ACB9STL3_HOLOL</name>
<dbReference type="EMBL" id="CM043021">
    <property type="protein sequence ID" value="KAI4458347.1"/>
    <property type="molecule type" value="Genomic_DNA"/>
</dbReference>
<evidence type="ECO:0000313" key="1">
    <source>
        <dbReference type="EMBL" id="KAI4458347.1"/>
    </source>
</evidence>
<evidence type="ECO:0000313" key="2">
    <source>
        <dbReference type="Proteomes" id="UP001056778"/>
    </source>
</evidence>
<organism evidence="1 2">
    <name type="scientific">Holotrichia oblita</name>
    <name type="common">Chafer beetle</name>
    <dbReference type="NCBI Taxonomy" id="644536"/>
    <lineage>
        <taxon>Eukaryota</taxon>
        <taxon>Metazoa</taxon>
        <taxon>Ecdysozoa</taxon>
        <taxon>Arthropoda</taxon>
        <taxon>Hexapoda</taxon>
        <taxon>Insecta</taxon>
        <taxon>Pterygota</taxon>
        <taxon>Neoptera</taxon>
        <taxon>Endopterygota</taxon>
        <taxon>Coleoptera</taxon>
        <taxon>Polyphaga</taxon>
        <taxon>Scarabaeiformia</taxon>
        <taxon>Scarabaeidae</taxon>
        <taxon>Melolonthinae</taxon>
        <taxon>Holotrichia</taxon>
    </lineage>
</organism>
<sequence>MDNNGHRRRNAKISNEIRTLVINFLNSGSTVKNVAQQFSVLPDTVRKIYATYRRTNNVAKFDMTETVSTGALSTQQNINNDEYVYYQGVQGKPGIDFPVYSRIPRTSFSCKKVESGYYADLDTNCQVFHICNGGAKISFLCPNGTIFQQSDLICEWWFKVNCTNSPNFYSESAEQLREESWKRKSLRKSDQNRDTSVRKKPPVEQPRRNEISNNINNRVIADRSDSIPSTRNGHANNYESSRTVTEGSRRKQVNGNRGGRKFKQNNLNVRNELTENDANSDEAQVPQETASFYKNNQNTIQSSDKPTTTYRYPNHKETYSEVQQPKFYSTKPVSSVSQTSPPQTYSTNRIPLNDGKPFVVSTPKSVYNIQINGFSGTRDIYSKATTESFRYSPTVPPFTTAKKSQPTTVIPKIIVDADTGSEANDGSQINTFSTISPEFNKLTPDSGKETQYNSQGNYGTRYTTQNSLETSNNHKGISFTERINTFSGLDDIIHTPTTNTNDHNNVQVHSVTSSGTKDSHSVGGYEITTKDTYRTSTAASTKYGSDYNNSPNTPRSFNKIETSTKNAYFPPIIVATSVKYPDSSDFNSVEQKTTTDDYYKYTIQFNTTNDLAGSTYDSTTKDSYLPAVTKSSTAKYGTEVASQNSNKNIVSVSGNNNQNLNKKDDYLNNGLLPNRIDSSKLQTDHVPSVYDSANENNLAVSSRNVHTNSKTNIPNGSNGLPTDSNTANFNQQNSQTPKPNAVQRSSVQNNVDTTTNQPGPESSYGDACGDDIVYSELPQDQIVVGRNKIVIDETTVPTTEINRINITVNNINSSDYNSLRGSTRKELPNSTTDSTIFRINLKYGDKTNPTEKPNGFFVTKQFNNNHLTTSHTSTAFSSGNTYLPKQTSPSTTFGNNFQTKSNTYLPKQATPAPFSFHGQEGTFGKKETNIFPQFINVKENHQKTSAGVPQISDEIQQAFALKPKPFELPPRQVDEEPFHIRNSKKITSAPLPEYEVSSARPFALDQRDYEENTVLPTLATSYPPGGSEISEHLRNMLNTLKEIVNERNKGINNADTPRPGLLIPPSVGPQTLHTLAVYFANALDNVSTGNGKSEVTDMDETQAINQLLTHSTINRYHELFQDGTTTDGEPISTTLLPEEGTEENNDLEGQHSKTPVTPRVRQLAQVFTKALSSYLDDPETFKKVLEEARPTEPPTSVEGNTGDDEELLNYSDADIKPNLPRLSTTTTAAIPTWGYILAPNNSNSYEYNSLNGDGEHLQSSDSQSFATQFNNYIKEKHFGKGTSFQSTTPINEVDLPTNHWTSSVNATKLWKDNLYTNPQSINEDLNVSSVAPVDSRESASTESSESSESSTTVGYGGINYSVTNLPKMELNSTQVHNILVDIINSTRDEGNKLKRILHKLNTTQEDFLNKMREIEQNPLTRRLILLLISECGSNITHLENNSGTQTFTPSVQNKQTTNLFDSSRAAEKNKFTKGSSPFPVYVDPSLKDEDEDNRALQLLNSLYTIAAKYGK</sequence>
<gene>
    <name evidence="1" type="ORF">MML48_7g00018151</name>
</gene>
<comment type="caution">
    <text evidence="1">The sequence shown here is derived from an EMBL/GenBank/DDBJ whole genome shotgun (WGS) entry which is preliminary data.</text>
</comment>
<protein>
    <submittedName>
        <fullName evidence="1">Uncharacterized protein</fullName>
    </submittedName>
</protein>
<keyword evidence="2" id="KW-1185">Reference proteome</keyword>
<dbReference type="Proteomes" id="UP001056778">
    <property type="component" value="Chromosome 7"/>
</dbReference>